<protein>
    <submittedName>
        <fullName evidence="1">Uncharacterized protein</fullName>
    </submittedName>
</protein>
<dbReference type="AlphaFoldDB" id="A0A0E9RGD1"/>
<organism evidence="1">
    <name type="scientific">Anguilla anguilla</name>
    <name type="common">European freshwater eel</name>
    <name type="synonym">Muraena anguilla</name>
    <dbReference type="NCBI Taxonomy" id="7936"/>
    <lineage>
        <taxon>Eukaryota</taxon>
        <taxon>Metazoa</taxon>
        <taxon>Chordata</taxon>
        <taxon>Craniata</taxon>
        <taxon>Vertebrata</taxon>
        <taxon>Euteleostomi</taxon>
        <taxon>Actinopterygii</taxon>
        <taxon>Neopterygii</taxon>
        <taxon>Teleostei</taxon>
        <taxon>Anguilliformes</taxon>
        <taxon>Anguillidae</taxon>
        <taxon>Anguilla</taxon>
    </lineage>
</organism>
<sequence length="75" mass="8388">MTIMNPIIDRSVDSNLWIQLTTKANSVSGLLLSCKTKQKTSNKMLNLDYQKRKTEEPGLIKVFPSSSAMGTKEIN</sequence>
<proteinExistence type="predicted"/>
<reference evidence="1" key="1">
    <citation type="submission" date="2014-11" db="EMBL/GenBank/DDBJ databases">
        <authorList>
            <person name="Amaro Gonzalez C."/>
        </authorList>
    </citation>
    <scope>NUCLEOTIDE SEQUENCE</scope>
</reference>
<accession>A0A0E9RGD1</accession>
<name>A0A0E9RGD1_ANGAN</name>
<reference evidence="1" key="2">
    <citation type="journal article" date="2015" name="Fish Shellfish Immunol.">
        <title>Early steps in the European eel (Anguilla anguilla)-Vibrio vulnificus interaction in the gills: Role of the RtxA13 toxin.</title>
        <authorList>
            <person name="Callol A."/>
            <person name="Pajuelo D."/>
            <person name="Ebbesson L."/>
            <person name="Teles M."/>
            <person name="MacKenzie S."/>
            <person name="Amaro C."/>
        </authorList>
    </citation>
    <scope>NUCLEOTIDE SEQUENCE</scope>
</reference>
<evidence type="ECO:0000313" key="1">
    <source>
        <dbReference type="EMBL" id="JAH27520.1"/>
    </source>
</evidence>
<dbReference type="EMBL" id="GBXM01081057">
    <property type="protein sequence ID" value="JAH27520.1"/>
    <property type="molecule type" value="Transcribed_RNA"/>
</dbReference>